<gene>
    <name evidence="7" type="ORF">CU100_11575</name>
</gene>
<evidence type="ECO:0000256" key="3">
    <source>
        <dbReference type="ARBA" id="ARBA00022630"/>
    </source>
</evidence>
<dbReference type="Gene3D" id="1.10.45.10">
    <property type="entry name" value="Vanillyl-alcohol Oxidase, Chain A, domain 4"/>
    <property type="match status" value="1"/>
</dbReference>
<protein>
    <submittedName>
        <fullName evidence="7">FAD-binding oxidoreductase</fullName>
    </submittedName>
</protein>
<dbReference type="PROSITE" id="PS51387">
    <property type="entry name" value="FAD_PCMH"/>
    <property type="match status" value="1"/>
</dbReference>
<dbReference type="FunFam" id="1.10.45.10:FF:000001">
    <property type="entry name" value="D-lactate dehydrogenase mitochondrial"/>
    <property type="match status" value="1"/>
</dbReference>
<dbReference type="InterPro" id="IPR016164">
    <property type="entry name" value="FAD-linked_Oxase-like_C"/>
</dbReference>
<dbReference type="EMBL" id="PGGN01000002">
    <property type="protein sequence ID" value="PSH58257.1"/>
    <property type="molecule type" value="Genomic_DNA"/>
</dbReference>
<dbReference type="PANTHER" id="PTHR43716:SF1">
    <property type="entry name" value="D-2-HYDROXYGLUTARATE DEHYDROGENASE, MITOCHONDRIAL"/>
    <property type="match status" value="1"/>
</dbReference>
<dbReference type="Gene3D" id="3.30.465.10">
    <property type="match status" value="1"/>
</dbReference>
<dbReference type="GO" id="GO:0071949">
    <property type="term" value="F:FAD binding"/>
    <property type="evidence" value="ECO:0007669"/>
    <property type="project" value="InterPro"/>
</dbReference>
<evidence type="ECO:0000313" key="7">
    <source>
        <dbReference type="EMBL" id="PSH58257.1"/>
    </source>
</evidence>
<dbReference type="InterPro" id="IPR016171">
    <property type="entry name" value="Vanillyl_alc_oxidase_C-sub2"/>
</dbReference>
<dbReference type="SUPFAM" id="SSF56176">
    <property type="entry name" value="FAD-binding/transporter-associated domain-like"/>
    <property type="match status" value="1"/>
</dbReference>
<dbReference type="AlphaFoldDB" id="A0A2P7AVN1"/>
<evidence type="ECO:0000256" key="1">
    <source>
        <dbReference type="ARBA" id="ARBA00001974"/>
    </source>
</evidence>
<evidence type="ECO:0000256" key="2">
    <source>
        <dbReference type="ARBA" id="ARBA00008000"/>
    </source>
</evidence>
<dbReference type="InterPro" id="IPR051264">
    <property type="entry name" value="FAD-oxidored/transferase_4"/>
</dbReference>
<dbReference type="Pfam" id="PF02913">
    <property type="entry name" value="FAD-oxidase_C"/>
    <property type="match status" value="1"/>
</dbReference>
<proteinExistence type="inferred from homology"/>
<dbReference type="PANTHER" id="PTHR43716">
    <property type="entry name" value="D-2-HYDROXYGLUTARATE DEHYDROGENASE, MITOCHONDRIAL"/>
    <property type="match status" value="1"/>
</dbReference>
<keyword evidence="4" id="KW-0274">FAD</keyword>
<evidence type="ECO:0000256" key="4">
    <source>
        <dbReference type="ARBA" id="ARBA00022827"/>
    </source>
</evidence>
<accession>A0A2P7AVN1</accession>
<evidence type="ECO:0000259" key="6">
    <source>
        <dbReference type="PROSITE" id="PS51387"/>
    </source>
</evidence>
<sequence length="467" mass="48884">MIEHGILDELRSIVGIGGVRTGEALSLIHPGSDERNLHAGVLVTPGTTEEVAAVLRLCNERGIAVVPHGGRTGLVGGGVSSSGQIVLSLGAMNRILSLSADGAIATVEGGVTLQSLQEAAARVNLSTGIDIASRGSASIAGMISTNAGGMEAFRYGVMRHRVLGLEVALPDGRIMSDMAQVTKSNEGYDLKQLFIGAEGTLGIVTRAVIRLAPADPFTATALVACPAATDAIALFRLLHGSLDLLRAEFMARNYFALASANLGPAALAAFTEAPCYLIVETGAADQRSARSALEDALARAIEQGLVVDAILAQSEKERSEIWNIREDSSIVDRVHPDGHWFDISVPLQALETWLAQFNEGIAAFGPDVRGFVFGHLGDGNLHVGVAGLKVNKDAAKAIVYANLRELGGSFSAEHGVGLDKRQELDAFADPVKLELMHSIKNLLDPNGIMNPGKLLGRKGATPIPGAH</sequence>
<name>A0A2P7AVN1_9HYPH</name>
<keyword evidence="8" id="KW-1185">Reference proteome</keyword>
<organism evidence="7 8">
    <name type="scientific">Phyllobacterium endophyticum</name>
    <dbReference type="NCBI Taxonomy" id="1149773"/>
    <lineage>
        <taxon>Bacteria</taxon>
        <taxon>Pseudomonadati</taxon>
        <taxon>Pseudomonadota</taxon>
        <taxon>Alphaproteobacteria</taxon>
        <taxon>Hyphomicrobiales</taxon>
        <taxon>Phyllobacteriaceae</taxon>
        <taxon>Phyllobacterium</taxon>
    </lineage>
</organism>
<dbReference type="Proteomes" id="UP000241158">
    <property type="component" value="Unassembled WGS sequence"/>
</dbReference>
<dbReference type="RefSeq" id="WP_106716710.1">
    <property type="nucleotide sequence ID" value="NZ_JACHXT010000001.1"/>
</dbReference>
<keyword evidence="5" id="KW-0560">Oxidoreductase</keyword>
<dbReference type="InterPro" id="IPR016169">
    <property type="entry name" value="FAD-bd_PCMH_sub2"/>
</dbReference>
<comment type="caution">
    <text evidence="7">The sequence shown here is derived from an EMBL/GenBank/DDBJ whole genome shotgun (WGS) entry which is preliminary data.</text>
</comment>
<keyword evidence="3" id="KW-0285">Flavoprotein</keyword>
<comment type="cofactor">
    <cofactor evidence="1">
        <name>FAD</name>
        <dbReference type="ChEBI" id="CHEBI:57692"/>
    </cofactor>
</comment>
<dbReference type="InterPro" id="IPR006094">
    <property type="entry name" value="Oxid_FAD_bind_N"/>
</dbReference>
<reference evidence="8" key="1">
    <citation type="submission" date="2017-11" db="EMBL/GenBank/DDBJ databases">
        <authorList>
            <person name="Kuznetsova I."/>
            <person name="Sazanova A."/>
            <person name="Chirak E."/>
            <person name="Safronova V."/>
            <person name="Willems A."/>
        </authorList>
    </citation>
    <scope>NUCLEOTIDE SEQUENCE [LARGE SCALE GENOMIC DNA]</scope>
    <source>
        <strain evidence="8">PEPV15</strain>
    </source>
</reference>
<dbReference type="Gene3D" id="3.30.70.2740">
    <property type="match status" value="1"/>
</dbReference>
<evidence type="ECO:0000313" key="8">
    <source>
        <dbReference type="Proteomes" id="UP000241158"/>
    </source>
</evidence>
<dbReference type="InterPro" id="IPR036318">
    <property type="entry name" value="FAD-bd_PCMH-like_sf"/>
</dbReference>
<dbReference type="Gene3D" id="3.30.70.2190">
    <property type="match status" value="1"/>
</dbReference>
<dbReference type="GO" id="GO:0016491">
    <property type="term" value="F:oxidoreductase activity"/>
    <property type="evidence" value="ECO:0007669"/>
    <property type="project" value="UniProtKB-KW"/>
</dbReference>
<dbReference type="SUPFAM" id="SSF55103">
    <property type="entry name" value="FAD-linked oxidases, C-terminal domain"/>
    <property type="match status" value="1"/>
</dbReference>
<feature type="domain" description="FAD-binding PCMH-type" evidence="6">
    <location>
        <begin position="35"/>
        <end position="214"/>
    </location>
</feature>
<dbReference type="GO" id="GO:0022904">
    <property type="term" value="P:respiratory electron transport chain"/>
    <property type="evidence" value="ECO:0007669"/>
    <property type="project" value="TreeGrafter"/>
</dbReference>
<comment type="similarity">
    <text evidence="2">Belongs to the FAD-binding oxidoreductase/transferase type 4 family.</text>
</comment>
<dbReference type="InterPro" id="IPR016166">
    <property type="entry name" value="FAD-bd_PCMH"/>
</dbReference>
<dbReference type="InterPro" id="IPR004113">
    <property type="entry name" value="FAD-bd_oxidored_4_C"/>
</dbReference>
<evidence type="ECO:0000256" key="5">
    <source>
        <dbReference type="ARBA" id="ARBA00023002"/>
    </source>
</evidence>
<dbReference type="Pfam" id="PF01565">
    <property type="entry name" value="FAD_binding_4"/>
    <property type="match status" value="1"/>
</dbReference>
<dbReference type="OrthoDB" id="9809290at2"/>